<evidence type="ECO:0000313" key="2">
    <source>
        <dbReference type="EMBL" id="AIA31299.1"/>
    </source>
</evidence>
<keyword evidence="3" id="KW-1185">Reference proteome</keyword>
<name>A0A059XRV8_9BACT</name>
<evidence type="ECO:0000256" key="1">
    <source>
        <dbReference type="SAM" id="Phobius"/>
    </source>
</evidence>
<gene>
    <name evidence="2" type="ORF">Y981_12770</name>
</gene>
<dbReference type="AlphaFoldDB" id="A0A059XRV8"/>
<accession>A0A059XRV8</accession>
<keyword evidence="1" id="KW-0472">Membrane</keyword>
<reference evidence="3" key="1">
    <citation type="submission" date="2014-02" db="EMBL/GenBank/DDBJ databases">
        <title>Complete genome sequence and comparative genomic analysis of the nitrogen-fixing bacterium Leptospirillum ferriphilum YSK.</title>
        <authorList>
            <person name="Guo X."/>
            <person name="Yin H."/>
            <person name="Liang Y."/>
            <person name="Hu Q."/>
            <person name="Ma L."/>
            <person name="Xiao Y."/>
            <person name="Zhang X."/>
            <person name="Qiu G."/>
            <person name="Liu X."/>
        </authorList>
    </citation>
    <scope>NUCLEOTIDE SEQUENCE [LARGE SCALE GENOMIC DNA]</scope>
    <source>
        <strain evidence="3">YSK</strain>
    </source>
</reference>
<feature type="transmembrane region" description="Helical" evidence="1">
    <location>
        <begin position="36"/>
        <end position="53"/>
    </location>
</feature>
<feature type="transmembrane region" description="Helical" evidence="1">
    <location>
        <begin position="65"/>
        <end position="93"/>
    </location>
</feature>
<organism evidence="2 3">
    <name type="scientific">Leptospirillum ferriphilum YSK</name>
    <dbReference type="NCBI Taxonomy" id="1441628"/>
    <lineage>
        <taxon>Bacteria</taxon>
        <taxon>Pseudomonadati</taxon>
        <taxon>Nitrospirota</taxon>
        <taxon>Nitrospiria</taxon>
        <taxon>Nitrospirales</taxon>
        <taxon>Nitrospiraceae</taxon>
        <taxon>Leptospirillum</taxon>
    </lineage>
</organism>
<sequence>MKPLEKRFFLKIFIPGLILILISWILYTVSDPLMKGAALVALLFFATFSFFVIRKQWQNREDFKIPAWVFITLLVIFISFFSFVGAIPIITMFTKPPVNIP</sequence>
<keyword evidence="1" id="KW-0812">Transmembrane</keyword>
<evidence type="ECO:0000313" key="3">
    <source>
        <dbReference type="Proteomes" id="UP000027059"/>
    </source>
</evidence>
<dbReference type="KEGG" id="lfp:Y981_12770"/>
<feature type="transmembrane region" description="Helical" evidence="1">
    <location>
        <begin position="12"/>
        <end position="30"/>
    </location>
</feature>
<keyword evidence="1" id="KW-1133">Transmembrane helix</keyword>
<protein>
    <submittedName>
        <fullName evidence="2">Uncharacterized protein</fullName>
    </submittedName>
</protein>
<proteinExistence type="predicted"/>
<reference evidence="2 3" key="2">
    <citation type="journal article" date="2015" name="Biomed. Res. Int.">
        <title>Effects of Arsenite Resistance on the Growth and Functional Gene Expression of Leptospirillum ferriphilum and Acidithiobacillus thiooxidans in Pure Culture and Coculture.</title>
        <authorList>
            <person name="Jiang H."/>
            <person name="Liang Y."/>
            <person name="Yin H."/>
            <person name="Xiao Y."/>
            <person name="Guo X."/>
            <person name="Xu Y."/>
            <person name="Hu Q."/>
            <person name="Liu H."/>
            <person name="Liu X."/>
        </authorList>
    </citation>
    <scope>NUCLEOTIDE SEQUENCE [LARGE SCALE GENOMIC DNA]</scope>
    <source>
        <strain evidence="2 3">YSK</strain>
    </source>
</reference>
<dbReference type="EMBL" id="CP007243">
    <property type="protein sequence ID" value="AIA31299.1"/>
    <property type="molecule type" value="Genomic_DNA"/>
</dbReference>
<dbReference type="HOGENOM" id="CLU_2288006_0_0_0"/>
<dbReference type="Proteomes" id="UP000027059">
    <property type="component" value="Chromosome"/>
</dbReference>